<dbReference type="PANTHER" id="PTHR35866">
    <property type="entry name" value="PUTATIVE-RELATED"/>
    <property type="match status" value="1"/>
</dbReference>
<reference evidence="1 2" key="1">
    <citation type="submission" date="2019-02" db="EMBL/GenBank/DDBJ databases">
        <title>Deep-cultivation of Planctomycetes and their phenomic and genomic characterization uncovers novel biology.</title>
        <authorList>
            <person name="Wiegand S."/>
            <person name="Jogler M."/>
            <person name="Boedeker C."/>
            <person name="Pinto D."/>
            <person name="Vollmers J."/>
            <person name="Rivas-Marin E."/>
            <person name="Kohn T."/>
            <person name="Peeters S.H."/>
            <person name="Heuer A."/>
            <person name="Rast P."/>
            <person name="Oberbeckmann S."/>
            <person name="Bunk B."/>
            <person name="Jeske O."/>
            <person name="Meyerdierks A."/>
            <person name="Storesund J.E."/>
            <person name="Kallscheuer N."/>
            <person name="Luecker S."/>
            <person name="Lage O.M."/>
            <person name="Pohl T."/>
            <person name="Merkel B.J."/>
            <person name="Hornburger P."/>
            <person name="Mueller R.-W."/>
            <person name="Bruemmer F."/>
            <person name="Labrenz M."/>
            <person name="Spormann A.M."/>
            <person name="Op den Camp H."/>
            <person name="Overmann J."/>
            <person name="Amann R."/>
            <person name="Jetten M.S.M."/>
            <person name="Mascher T."/>
            <person name="Medema M.H."/>
            <person name="Devos D.P."/>
            <person name="Kaster A.-K."/>
            <person name="Ovreas L."/>
            <person name="Rohde M."/>
            <person name="Galperin M.Y."/>
            <person name="Jogler C."/>
        </authorList>
    </citation>
    <scope>NUCLEOTIDE SEQUENCE [LARGE SCALE GENOMIC DNA]</scope>
    <source>
        <strain evidence="1 2">Poly30</strain>
    </source>
</reference>
<keyword evidence="1" id="KW-0282">Flagellum</keyword>
<dbReference type="RefSeq" id="WP_145200815.1">
    <property type="nucleotide sequence ID" value="NZ_CP036434.1"/>
</dbReference>
<evidence type="ECO:0000313" key="1">
    <source>
        <dbReference type="EMBL" id="QDV08339.1"/>
    </source>
</evidence>
<dbReference type="EMBL" id="CP036434">
    <property type="protein sequence ID" value="QDV08339.1"/>
    <property type="molecule type" value="Genomic_DNA"/>
</dbReference>
<keyword evidence="1" id="KW-0969">Cilium</keyword>
<evidence type="ECO:0000313" key="2">
    <source>
        <dbReference type="Proteomes" id="UP000320390"/>
    </source>
</evidence>
<proteinExistence type="predicted"/>
<organism evidence="1 2">
    <name type="scientific">Saltatorellus ferox</name>
    <dbReference type="NCBI Taxonomy" id="2528018"/>
    <lineage>
        <taxon>Bacteria</taxon>
        <taxon>Pseudomonadati</taxon>
        <taxon>Planctomycetota</taxon>
        <taxon>Planctomycetia</taxon>
        <taxon>Planctomycetia incertae sedis</taxon>
        <taxon>Saltatorellus</taxon>
    </lineage>
</organism>
<keyword evidence="1" id="KW-0489">Methyltransferase</keyword>
<keyword evidence="2" id="KW-1185">Reference proteome</keyword>
<gene>
    <name evidence="1" type="ORF">Poly30_38770</name>
</gene>
<name>A0A518EW70_9BACT</name>
<dbReference type="GO" id="GO:0032259">
    <property type="term" value="P:methylation"/>
    <property type="evidence" value="ECO:0007669"/>
    <property type="project" value="UniProtKB-KW"/>
</dbReference>
<dbReference type="InterPro" id="IPR005358">
    <property type="entry name" value="Puta_zinc/iron-chelating_dom"/>
</dbReference>
<accession>A0A518EW70</accession>
<dbReference type="GO" id="GO:0008168">
    <property type="term" value="F:methyltransferase activity"/>
    <property type="evidence" value="ECO:0007669"/>
    <property type="project" value="UniProtKB-KW"/>
</dbReference>
<keyword evidence="1" id="KW-0966">Cell projection</keyword>
<protein>
    <submittedName>
        <fullName evidence="1">Flagellin N-methylase</fullName>
    </submittedName>
</protein>
<dbReference type="Proteomes" id="UP000320390">
    <property type="component" value="Chromosome"/>
</dbReference>
<keyword evidence="1" id="KW-0808">Transferase</keyword>
<dbReference type="AlphaFoldDB" id="A0A518EW70"/>
<dbReference type="Pfam" id="PF03692">
    <property type="entry name" value="CxxCxxCC"/>
    <property type="match status" value="1"/>
</dbReference>
<sequence length="170" mass="19014">MSDEGASHLHPCARCAKMQRTCCQSTEIFVTLGDVRRIGEHAPGVTFHESRRPLDPEYLGRDDDDPIWAEATVRPGGLRRVLKKTETGDCVFLGEAGCRLPEDVRPIVCRIYPFSFNEDGIDGEDPEYCPTSVLAPVGTNMSTVLGMSRARAESWRKQLYAELREELATR</sequence>
<dbReference type="OrthoDB" id="275146at2"/>
<dbReference type="PANTHER" id="PTHR35866:SF1">
    <property type="entry name" value="YKGJ FAMILY CYSTEINE CLUSTER PROTEIN"/>
    <property type="match status" value="1"/>
</dbReference>